<comment type="caution">
    <text evidence="1">The sequence shown here is derived from an EMBL/GenBank/DDBJ whole genome shotgun (WGS) entry which is preliminary data.</text>
</comment>
<reference evidence="1" key="1">
    <citation type="submission" date="2022-07" db="EMBL/GenBank/DDBJ databases">
        <authorList>
            <person name="Trinca V."/>
            <person name="Uliana J.V.C."/>
            <person name="Torres T.T."/>
            <person name="Ward R.J."/>
            <person name="Monesi N."/>
        </authorList>
    </citation>
    <scope>NUCLEOTIDE SEQUENCE</scope>
    <source>
        <strain evidence="1">HSMRA1968</strain>
        <tissue evidence="1">Whole embryos</tissue>
    </source>
</reference>
<dbReference type="Proteomes" id="UP001151699">
    <property type="component" value="Chromosome X"/>
</dbReference>
<proteinExistence type="predicted"/>
<evidence type="ECO:0000313" key="1">
    <source>
        <dbReference type="EMBL" id="KAJ6640283.1"/>
    </source>
</evidence>
<dbReference type="AlphaFoldDB" id="A0A9Q0MYL9"/>
<name>A0A9Q0MYL9_9DIPT</name>
<feature type="non-terminal residue" evidence="1">
    <location>
        <position position="1"/>
    </location>
</feature>
<protein>
    <submittedName>
        <fullName evidence="1">Uncharacterized protein</fullName>
    </submittedName>
</protein>
<dbReference type="EMBL" id="WJQU01000003">
    <property type="protein sequence ID" value="KAJ6640283.1"/>
    <property type="molecule type" value="Genomic_DNA"/>
</dbReference>
<sequence>LEETMERDMRAMEILGNALDFAIHTKTYEEYKEDMDKIGKSNEISMLELAKKKFSTQMTSEKTPKGEKVGKLLKHSDDLRSELNKRMNDVRSSINKHMYTVHTTLKERERKVVKYFSGKRNAPATIKPAVDVGFISSVIQPKTTMYDSVTDATTDYTNSIGYETFPPSEKESRLAGLLNRLKRQDNNSQ</sequence>
<organism evidence="1 2">
    <name type="scientific">Pseudolycoriella hygida</name>
    <dbReference type="NCBI Taxonomy" id="35572"/>
    <lineage>
        <taxon>Eukaryota</taxon>
        <taxon>Metazoa</taxon>
        <taxon>Ecdysozoa</taxon>
        <taxon>Arthropoda</taxon>
        <taxon>Hexapoda</taxon>
        <taxon>Insecta</taxon>
        <taxon>Pterygota</taxon>
        <taxon>Neoptera</taxon>
        <taxon>Endopterygota</taxon>
        <taxon>Diptera</taxon>
        <taxon>Nematocera</taxon>
        <taxon>Sciaroidea</taxon>
        <taxon>Sciaridae</taxon>
        <taxon>Pseudolycoriella</taxon>
    </lineage>
</organism>
<feature type="non-terminal residue" evidence="1">
    <location>
        <position position="189"/>
    </location>
</feature>
<keyword evidence="2" id="KW-1185">Reference proteome</keyword>
<dbReference type="OrthoDB" id="7488383at2759"/>
<evidence type="ECO:0000313" key="2">
    <source>
        <dbReference type="Proteomes" id="UP001151699"/>
    </source>
</evidence>
<gene>
    <name evidence="1" type="ORF">Bhyg_13033</name>
</gene>
<accession>A0A9Q0MYL9</accession>